<gene>
    <name evidence="2" type="ORF">TrVE_jg5055</name>
</gene>
<evidence type="ECO:0000313" key="2">
    <source>
        <dbReference type="EMBL" id="GMH82503.1"/>
    </source>
</evidence>
<comment type="caution">
    <text evidence="2">The sequence shown here is derived from an EMBL/GenBank/DDBJ whole genome shotgun (WGS) entry which is preliminary data.</text>
</comment>
<protein>
    <submittedName>
        <fullName evidence="2">Uncharacterized protein</fullName>
    </submittedName>
</protein>
<keyword evidence="1" id="KW-0732">Signal</keyword>
<dbReference type="Proteomes" id="UP001165160">
    <property type="component" value="Unassembled WGS sequence"/>
</dbReference>
<dbReference type="EMBL" id="BRXX01000016">
    <property type="protein sequence ID" value="GMH82503.1"/>
    <property type="molecule type" value="Genomic_DNA"/>
</dbReference>
<feature type="chain" id="PRO_5040804682" evidence="1">
    <location>
        <begin position="21"/>
        <end position="235"/>
    </location>
</feature>
<organism evidence="2 3">
    <name type="scientific">Triparma verrucosa</name>
    <dbReference type="NCBI Taxonomy" id="1606542"/>
    <lineage>
        <taxon>Eukaryota</taxon>
        <taxon>Sar</taxon>
        <taxon>Stramenopiles</taxon>
        <taxon>Ochrophyta</taxon>
        <taxon>Bolidophyceae</taxon>
        <taxon>Parmales</taxon>
        <taxon>Triparmaceae</taxon>
        <taxon>Triparma</taxon>
    </lineage>
</organism>
<accession>A0A9W7EKL1</accession>
<sequence length="235" mass="26576">MSSRIALTLGMIGGLAAVTGQEITTDFPTLPTKWEAETIEPGAPASGKGIEAYSFIDVPSYDTPSALWSNYTGCQRLIYVPNNYDQKRYLLGCDAVDCCYEEQDGNQIEFQIPNVDYANPSKTVDVYYQKANVTNWSEIVEADEWSWSWSIDDNPLLTQDWRAYTQPCDKGSKGCPTGVKLIQWQSRAALSDWFATEFKNFKGFDDDSDESDKFLTQFQIPDICQKNNLLKCDER</sequence>
<keyword evidence="3" id="KW-1185">Reference proteome</keyword>
<proteinExistence type="predicted"/>
<dbReference type="AlphaFoldDB" id="A0A9W7EKL1"/>
<name>A0A9W7EKL1_9STRA</name>
<evidence type="ECO:0000256" key="1">
    <source>
        <dbReference type="SAM" id="SignalP"/>
    </source>
</evidence>
<evidence type="ECO:0000313" key="3">
    <source>
        <dbReference type="Proteomes" id="UP001165160"/>
    </source>
</evidence>
<feature type="signal peptide" evidence="1">
    <location>
        <begin position="1"/>
        <end position="20"/>
    </location>
</feature>
<reference evidence="3" key="1">
    <citation type="journal article" date="2023" name="Commun. Biol.">
        <title>Genome analysis of Parmales, the sister group of diatoms, reveals the evolutionary specialization of diatoms from phago-mixotrophs to photoautotrophs.</title>
        <authorList>
            <person name="Ban H."/>
            <person name="Sato S."/>
            <person name="Yoshikawa S."/>
            <person name="Yamada K."/>
            <person name="Nakamura Y."/>
            <person name="Ichinomiya M."/>
            <person name="Sato N."/>
            <person name="Blanc-Mathieu R."/>
            <person name="Endo H."/>
            <person name="Kuwata A."/>
            <person name="Ogata H."/>
        </authorList>
    </citation>
    <scope>NUCLEOTIDE SEQUENCE [LARGE SCALE GENOMIC DNA]</scope>
    <source>
        <strain evidence="3">NIES 3699</strain>
    </source>
</reference>